<dbReference type="OrthoDB" id="1001489at2759"/>
<comment type="caution">
    <text evidence="3">The sequence shown here is derived from an EMBL/GenBank/DDBJ whole genome shotgun (WGS) entry which is preliminary data.</text>
</comment>
<feature type="domain" description="Peptidoglycan binding-like" evidence="2">
    <location>
        <begin position="491"/>
        <end position="549"/>
    </location>
</feature>
<dbReference type="SUPFAM" id="SSF47090">
    <property type="entry name" value="PGBD-like"/>
    <property type="match status" value="2"/>
</dbReference>
<sequence length="600" mass="61563">MLSSHRAATLGGGLQAKPSLPRQAATFGVGPRQLLLAAAPCQGRRVLAVGVFTKKDISDSDAEGAEWNGASSELQVYRERERFLMGELAASRALIDKLLDQQQPLISLVSRLAEPSARGEAPAAGARSSPLSTSWSPELLAAASAAPSTSSGAPARSAGAARPPATTAAAVTAATAAAITSAVQSAGAGSSAGGSLASLFGSTAASASGSDPAAAAAASIAAALSAVQSGGDILKIDSFDLSRPASSTPTPTPASASASPAAPSSDAPARPQPTPIFDTLAGFMVGTQDSASASATSSEAAASEGKDLSSLLRSAQSEASDVPAYEGPVEVPKAAPTDPPPDLVLGDDDIYWVARLHAGLEDRGFFPGYEELENWFFGEGTHMAVLAFQASEHLPETGVVDRPTWAALLGQDVTDELYARAGSAAASSSSSRGAAGVAPKPEPMASTGSTEGGEEDEDEEDELDGHASPARREASNAATGRWPVLMEGDGGKEVHALQVALSNAGFHPSDDDMRWWQFGDTTNNALRYFQGCSGLPESGVADERTWRALLGPDAQPSDMFSLKLEKQANSDDEDNGFEADMDGVTKGRVWLIGEQRWEKK</sequence>
<dbReference type="InterPro" id="IPR036365">
    <property type="entry name" value="PGBD-like_sf"/>
</dbReference>
<evidence type="ECO:0000259" key="2">
    <source>
        <dbReference type="Pfam" id="PF01471"/>
    </source>
</evidence>
<dbReference type="Gene3D" id="1.10.101.10">
    <property type="entry name" value="PGBD-like superfamily/PGBD"/>
    <property type="match status" value="2"/>
</dbReference>
<proteinExistence type="predicted"/>
<evidence type="ECO:0000313" key="4">
    <source>
        <dbReference type="Proteomes" id="UP000612055"/>
    </source>
</evidence>
<feature type="region of interest" description="Disordered" evidence="1">
    <location>
        <begin position="294"/>
        <end position="342"/>
    </location>
</feature>
<feature type="compositionally biased region" description="Low complexity" evidence="1">
    <location>
        <begin position="294"/>
        <end position="303"/>
    </location>
</feature>
<feature type="region of interest" description="Disordered" evidence="1">
    <location>
        <begin position="243"/>
        <end position="277"/>
    </location>
</feature>
<evidence type="ECO:0000313" key="3">
    <source>
        <dbReference type="EMBL" id="KAG2494501.1"/>
    </source>
</evidence>
<feature type="compositionally biased region" description="Low complexity" evidence="1">
    <location>
        <begin position="243"/>
        <end position="269"/>
    </location>
</feature>
<gene>
    <name evidence="3" type="ORF">HYH03_007270</name>
</gene>
<dbReference type="EMBL" id="JAEHOE010000030">
    <property type="protein sequence ID" value="KAG2494501.1"/>
    <property type="molecule type" value="Genomic_DNA"/>
</dbReference>
<dbReference type="AlphaFoldDB" id="A0A836BZ77"/>
<name>A0A836BZ77_9CHLO</name>
<dbReference type="Proteomes" id="UP000612055">
    <property type="component" value="Unassembled WGS sequence"/>
</dbReference>
<feature type="region of interest" description="Disordered" evidence="1">
    <location>
        <begin position="423"/>
        <end position="486"/>
    </location>
</feature>
<organism evidence="3 4">
    <name type="scientific">Edaphochlamys debaryana</name>
    <dbReference type="NCBI Taxonomy" id="47281"/>
    <lineage>
        <taxon>Eukaryota</taxon>
        <taxon>Viridiplantae</taxon>
        <taxon>Chlorophyta</taxon>
        <taxon>core chlorophytes</taxon>
        <taxon>Chlorophyceae</taxon>
        <taxon>CS clade</taxon>
        <taxon>Chlamydomonadales</taxon>
        <taxon>Chlamydomonadales incertae sedis</taxon>
        <taxon>Edaphochlamys</taxon>
    </lineage>
</organism>
<accession>A0A836BZ77</accession>
<dbReference type="Pfam" id="PF01471">
    <property type="entry name" value="PG_binding_1"/>
    <property type="match status" value="2"/>
</dbReference>
<reference evidence="3" key="1">
    <citation type="journal article" date="2020" name="bioRxiv">
        <title>Comparative genomics of Chlamydomonas.</title>
        <authorList>
            <person name="Craig R.J."/>
            <person name="Hasan A.R."/>
            <person name="Ness R.W."/>
            <person name="Keightley P.D."/>
        </authorList>
    </citation>
    <scope>NUCLEOTIDE SEQUENCE</scope>
    <source>
        <strain evidence="3">CCAP 11/70</strain>
    </source>
</reference>
<feature type="compositionally biased region" description="Low complexity" evidence="1">
    <location>
        <begin position="423"/>
        <end position="436"/>
    </location>
</feature>
<evidence type="ECO:0000256" key="1">
    <source>
        <dbReference type="SAM" id="MobiDB-lite"/>
    </source>
</evidence>
<feature type="domain" description="Peptidoglycan binding-like" evidence="2">
    <location>
        <begin position="359"/>
        <end position="408"/>
    </location>
</feature>
<dbReference type="InterPro" id="IPR036366">
    <property type="entry name" value="PGBDSf"/>
</dbReference>
<dbReference type="InterPro" id="IPR002477">
    <property type="entry name" value="Peptidoglycan-bd-like"/>
</dbReference>
<keyword evidence="4" id="KW-1185">Reference proteome</keyword>
<protein>
    <recommendedName>
        <fullName evidence="2">Peptidoglycan binding-like domain-containing protein</fullName>
    </recommendedName>
</protein>
<feature type="compositionally biased region" description="Acidic residues" evidence="1">
    <location>
        <begin position="452"/>
        <end position="463"/>
    </location>
</feature>